<proteinExistence type="predicted"/>
<dbReference type="EMBL" id="JAKEIP010000164">
    <property type="protein sequence ID" value="MCF1597727.1"/>
    <property type="molecule type" value="Genomic_DNA"/>
</dbReference>
<reference evidence="1" key="1">
    <citation type="submission" date="2022-01" db="EMBL/GenBank/DDBJ databases">
        <title>Draft Genome Sequences of Seven Type Strains of the Genus Streptomyces.</title>
        <authorList>
            <person name="Aziz S."/>
            <person name="Coretto E."/>
            <person name="Chronakova A."/>
            <person name="Sproer C."/>
            <person name="Huber K."/>
            <person name="Nouioui I."/>
            <person name="Gross H."/>
        </authorList>
    </citation>
    <scope>NUCLEOTIDE SEQUENCE</scope>
    <source>
        <strain evidence="1">DSM 103493</strain>
    </source>
</reference>
<keyword evidence="2" id="KW-1185">Reference proteome</keyword>
<comment type="caution">
    <text evidence="1">The sequence shown here is derived from an EMBL/GenBank/DDBJ whole genome shotgun (WGS) entry which is preliminary data.</text>
</comment>
<name>A0A9X1Q2E9_STRM4</name>
<organism evidence="1 2">
    <name type="scientific">Streptomyces muensis</name>
    <dbReference type="NCBI Taxonomy" id="1077944"/>
    <lineage>
        <taxon>Bacteria</taxon>
        <taxon>Bacillati</taxon>
        <taxon>Actinomycetota</taxon>
        <taxon>Actinomycetes</taxon>
        <taxon>Kitasatosporales</taxon>
        <taxon>Streptomycetaceae</taxon>
        <taxon>Streptomyces</taxon>
    </lineage>
</organism>
<dbReference type="Proteomes" id="UP001139384">
    <property type="component" value="Unassembled WGS sequence"/>
</dbReference>
<evidence type="ECO:0000313" key="2">
    <source>
        <dbReference type="Proteomes" id="UP001139384"/>
    </source>
</evidence>
<gene>
    <name evidence="1" type="ORF">L0P92_29830</name>
</gene>
<sequence length="68" mass="7586">MPLYILKELDSQGRVFQDDDTTEYFDDTDHNGNALDAAMDAYNFRVGQTDKAWGAGVGATRWTLLQVG</sequence>
<dbReference type="RefSeq" id="WP_234766154.1">
    <property type="nucleotide sequence ID" value="NZ_JAKEIP010000164.1"/>
</dbReference>
<accession>A0A9X1Q2E9</accession>
<dbReference type="AlphaFoldDB" id="A0A9X1Q2E9"/>
<protein>
    <submittedName>
        <fullName evidence="1">Uncharacterized protein</fullName>
    </submittedName>
</protein>
<evidence type="ECO:0000313" key="1">
    <source>
        <dbReference type="EMBL" id="MCF1597727.1"/>
    </source>
</evidence>